<dbReference type="SUPFAM" id="SSF48452">
    <property type="entry name" value="TPR-like"/>
    <property type="match status" value="1"/>
</dbReference>
<dbReference type="PROSITE" id="PS50043">
    <property type="entry name" value="HTH_LUXR_2"/>
    <property type="match status" value="1"/>
</dbReference>
<keyword evidence="2" id="KW-0238">DNA-binding</keyword>
<sequence length="716" mass="77868">MDAGVRGPVTVIRAGAGWGKSTLVASWVRQREASQPVGWVTLGAGHNDPRVFWADLLTAVRAGGAVIRGDGTGEDLGRRLASALDLLPKPLVLVLDNHHELVSAAVLDGLARLLHDPPPALRLVLVGRGEPLLPLHRLRAAGELSEIRARHLAFCAGEAAELPELRRLPRGELARLITRTEGWAVGLRLLARATAAGDGREVRDYLLRETVGALPPETQRFLVRTSIAETVCGPLADALTGERNGLATLERLNDADAFVTRIEERPGWYRYHPLLRAALRHQLAVEQPGAEAHLHLMAARWYERERLVTEAMRHAVAAEEWRYLGRLAVDHAMVRILSGERGEFVDLLRLIPAGRHAESPELALCGAVVRYDDGDRPGAAVMLRLTRSLADELAGVADATGVTLRLMEAGIFLWRNGRMPELVEACSHLLEELREFRADQLPSLPHYRAVALNEKGAGLLWTGHSDDADRYLWAAAAAARRVDAPVIEVNALSHLALLSYLRGSPAEARGFVQAAIDLAHEHGFATSSQASMSLLTRALVQLDEGRPVDARESLRLGLHAGGEELAAVPARLAVLVRAKLLLAAGEPDAARATLRQARERAPVSLDAPVLERWLRTIESNTGTVLDHLPAGRPPQQADAPAVTSGAAEAAAQEETLSDRERDVLRYLPTVLTTSEIAGDLFISVNTVKTHMRSIYRKLGAARRREAVVRAQQRGLL</sequence>
<evidence type="ECO:0000256" key="2">
    <source>
        <dbReference type="ARBA" id="ARBA00023125"/>
    </source>
</evidence>
<evidence type="ECO:0000256" key="1">
    <source>
        <dbReference type="ARBA" id="ARBA00023015"/>
    </source>
</evidence>
<proteinExistence type="predicted"/>
<name>A0ABQ3Y758_9ACTN</name>
<comment type="caution">
    <text evidence="6">The sequence shown here is derived from an EMBL/GenBank/DDBJ whole genome shotgun (WGS) entry which is preliminary data.</text>
</comment>
<evidence type="ECO:0000313" key="6">
    <source>
        <dbReference type="EMBL" id="GID75831.1"/>
    </source>
</evidence>
<dbReference type="PANTHER" id="PTHR44688:SF16">
    <property type="entry name" value="DNA-BINDING TRANSCRIPTIONAL ACTIVATOR DEVR_DOSR"/>
    <property type="match status" value="1"/>
</dbReference>
<protein>
    <recommendedName>
        <fullName evidence="5">HTH luxR-type domain-containing protein</fullName>
    </recommendedName>
</protein>
<dbReference type="Pfam" id="PF25873">
    <property type="entry name" value="WHD_MalT"/>
    <property type="match status" value="1"/>
</dbReference>
<dbReference type="InterPro" id="IPR027417">
    <property type="entry name" value="P-loop_NTPase"/>
</dbReference>
<dbReference type="Gene3D" id="1.25.40.10">
    <property type="entry name" value="Tetratricopeptide repeat domain"/>
    <property type="match status" value="1"/>
</dbReference>
<dbReference type="Proteomes" id="UP000609879">
    <property type="component" value="Unassembled WGS sequence"/>
</dbReference>
<gene>
    <name evidence="6" type="ORF">Ade02nite_44720</name>
</gene>
<dbReference type="Gene3D" id="1.10.10.10">
    <property type="entry name" value="Winged helix-like DNA-binding domain superfamily/Winged helix DNA-binding domain"/>
    <property type="match status" value="1"/>
</dbReference>
<dbReference type="PRINTS" id="PR00038">
    <property type="entry name" value="HTHLUXR"/>
</dbReference>
<evidence type="ECO:0000256" key="3">
    <source>
        <dbReference type="ARBA" id="ARBA00023163"/>
    </source>
</evidence>
<dbReference type="SUPFAM" id="SSF46894">
    <property type="entry name" value="C-terminal effector domain of the bipartite response regulators"/>
    <property type="match status" value="1"/>
</dbReference>
<dbReference type="SMART" id="SM00421">
    <property type="entry name" value="HTH_LUXR"/>
    <property type="match status" value="1"/>
</dbReference>
<dbReference type="InterPro" id="IPR011990">
    <property type="entry name" value="TPR-like_helical_dom_sf"/>
</dbReference>
<dbReference type="Pfam" id="PF00196">
    <property type="entry name" value="GerE"/>
    <property type="match status" value="1"/>
</dbReference>
<organism evidence="6 7">
    <name type="scientific">Paractinoplanes deccanensis</name>
    <dbReference type="NCBI Taxonomy" id="113561"/>
    <lineage>
        <taxon>Bacteria</taxon>
        <taxon>Bacillati</taxon>
        <taxon>Actinomycetota</taxon>
        <taxon>Actinomycetes</taxon>
        <taxon>Micromonosporales</taxon>
        <taxon>Micromonosporaceae</taxon>
        <taxon>Paractinoplanes</taxon>
    </lineage>
</organism>
<feature type="domain" description="HTH luxR-type" evidence="5">
    <location>
        <begin position="649"/>
        <end position="714"/>
    </location>
</feature>
<dbReference type="InterPro" id="IPR036388">
    <property type="entry name" value="WH-like_DNA-bd_sf"/>
</dbReference>
<dbReference type="SUPFAM" id="SSF52540">
    <property type="entry name" value="P-loop containing nucleoside triphosphate hydrolases"/>
    <property type="match status" value="1"/>
</dbReference>
<dbReference type="InterPro" id="IPR000792">
    <property type="entry name" value="Tscrpt_reg_LuxR_C"/>
</dbReference>
<feature type="region of interest" description="Disordered" evidence="4">
    <location>
        <begin position="624"/>
        <end position="655"/>
    </location>
</feature>
<dbReference type="InterPro" id="IPR016032">
    <property type="entry name" value="Sig_transdc_resp-reg_C-effctor"/>
</dbReference>
<reference evidence="6 7" key="1">
    <citation type="submission" date="2021-01" db="EMBL/GenBank/DDBJ databases">
        <title>Whole genome shotgun sequence of Actinoplanes deccanensis NBRC 13994.</title>
        <authorList>
            <person name="Komaki H."/>
            <person name="Tamura T."/>
        </authorList>
    </citation>
    <scope>NUCLEOTIDE SEQUENCE [LARGE SCALE GENOMIC DNA]</scope>
    <source>
        <strain evidence="6 7">NBRC 13994</strain>
    </source>
</reference>
<evidence type="ECO:0000313" key="7">
    <source>
        <dbReference type="Proteomes" id="UP000609879"/>
    </source>
</evidence>
<dbReference type="CDD" id="cd06170">
    <property type="entry name" value="LuxR_C_like"/>
    <property type="match status" value="1"/>
</dbReference>
<accession>A0ABQ3Y758</accession>
<keyword evidence="1" id="KW-0805">Transcription regulation</keyword>
<dbReference type="InterPro" id="IPR059106">
    <property type="entry name" value="WHD_MalT"/>
</dbReference>
<evidence type="ECO:0000256" key="4">
    <source>
        <dbReference type="SAM" id="MobiDB-lite"/>
    </source>
</evidence>
<dbReference type="PANTHER" id="PTHR44688">
    <property type="entry name" value="DNA-BINDING TRANSCRIPTIONAL ACTIVATOR DEVR_DOSR"/>
    <property type="match status" value="1"/>
</dbReference>
<dbReference type="EMBL" id="BOMI01000084">
    <property type="protein sequence ID" value="GID75831.1"/>
    <property type="molecule type" value="Genomic_DNA"/>
</dbReference>
<keyword evidence="7" id="KW-1185">Reference proteome</keyword>
<keyword evidence="3" id="KW-0804">Transcription</keyword>
<evidence type="ECO:0000259" key="5">
    <source>
        <dbReference type="PROSITE" id="PS50043"/>
    </source>
</evidence>